<accession>A0A162ZER6</accession>
<dbReference type="STRING" id="763407.A0A162ZER6"/>
<evidence type="ECO:0000313" key="2">
    <source>
        <dbReference type="Proteomes" id="UP000077315"/>
    </source>
</evidence>
<dbReference type="GeneID" id="29003325"/>
<organism evidence="1 2">
    <name type="scientific">Phycomyces blakesleeanus (strain ATCC 8743b / DSM 1359 / FGSC 10004 / NBRC 33097 / NRRL 1555)</name>
    <dbReference type="NCBI Taxonomy" id="763407"/>
    <lineage>
        <taxon>Eukaryota</taxon>
        <taxon>Fungi</taxon>
        <taxon>Fungi incertae sedis</taxon>
        <taxon>Mucoromycota</taxon>
        <taxon>Mucoromycotina</taxon>
        <taxon>Mucoromycetes</taxon>
        <taxon>Mucorales</taxon>
        <taxon>Phycomycetaceae</taxon>
        <taxon>Phycomyces</taxon>
    </lineage>
</organism>
<dbReference type="VEuPathDB" id="FungiDB:PHYBLDRAFT_71167"/>
<keyword evidence="2" id="KW-1185">Reference proteome</keyword>
<evidence type="ECO:0000313" key="1">
    <source>
        <dbReference type="EMBL" id="OAD66251.1"/>
    </source>
</evidence>
<name>A0A162ZER6_PHYB8</name>
<dbReference type="RefSeq" id="XP_018284291.1">
    <property type="nucleotide sequence ID" value="XM_018442419.1"/>
</dbReference>
<sequence length="290" mass="33502">MREYRLKYQQFTEVEVVGAKVEVHNSRIEYMRQYRRNQRLRAAEDNERVIRRHRLDDEVETNSWGSIWRKYSLTKSEERLVSSRHVFQSSWTHKGLSRKYRSKGGIVNVPVDVDTAVPSLSCNLNGTNTIYLSLSRRMCYVKDYIRSNTSPAKVWREIIFLQSTPLYQEYNITLSNDWIEDITKSNTEIARTDGAEGQDNSAEEIVEGELEDHGNQRTVLLSDHEATRPSSGNGRIPLSALTVRGSDFLSFPKIFCGQRLSIPENVFCSSLTKSISRRVRRAARAVNYIL</sequence>
<dbReference type="OrthoDB" id="6141723at2759"/>
<proteinExistence type="predicted"/>
<dbReference type="InParanoid" id="A0A162ZER6"/>
<dbReference type="EMBL" id="KV441004">
    <property type="protein sequence ID" value="OAD66251.1"/>
    <property type="molecule type" value="Genomic_DNA"/>
</dbReference>
<reference evidence="2" key="1">
    <citation type="submission" date="2015-06" db="EMBL/GenBank/DDBJ databases">
        <title>Expansion of signal transduction pathways in fungi by whole-genome duplication.</title>
        <authorList>
            <consortium name="DOE Joint Genome Institute"/>
            <person name="Corrochano L.M."/>
            <person name="Kuo A."/>
            <person name="Marcet-Houben M."/>
            <person name="Polaino S."/>
            <person name="Salamov A."/>
            <person name="Villalobos J.M."/>
            <person name="Alvarez M.I."/>
            <person name="Avalos J."/>
            <person name="Benito E.P."/>
            <person name="Benoit I."/>
            <person name="Burger G."/>
            <person name="Camino L.P."/>
            <person name="Canovas D."/>
            <person name="Cerda-Olmedo E."/>
            <person name="Cheng J.-F."/>
            <person name="Dominguez A."/>
            <person name="Elias M."/>
            <person name="Eslava A.P."/>
            <person name="Glaser F."/>
            <person name="Grimwood J."/>
            <person name="Gutierrez G."/>
            <person name="Heitman J."/>
            <person name="Henrissat B."/>
            <person name="Iturriaga E.A."/>
            <person name="Lang B.F."/>
            <person name="Lavin J.L."/>
            <person name="Lee S."/>
            <person name="Li W."/>
            <person name="Lindquist E."/>
            <person name="Lopez-Garcia S."/>
            <person name="Luque E.M."/>
            <person name="Marcos A.T."/>
            <person name="Martin J."/>
            <person name="McCluskey K."/>
            <person name="Medina H.R."/>
            <person name="Miralles-Duran A."/>
            <person name="Miyazaki A."/>
            <person name="Munoz-Torres E."/>
            <person name="Oguiza J.A."/>
            <person name="Ohm R."/>
            <person name="Olmedo M."/>
            <person name="Orejas M."/>
            <person name="Ortiz-Castellanos L."/>
            <person name="Pisabarro A.G."/>
            <person name="Rodriguez-Romero J."/>
            <person name="Ruiz-Herrera J."/>
            <person name="Ruiz-Vazquez R."/>
            <person name="Sanz C."/>
            <person name="Schackwitz W."/>
            <person name="Schmutz J."/>
            <person name="Shahriari M."/>
            <person name="Shelest E."/>
            <person name="Silva-Franco F."/>
            <person name="Soanes D."/>
            <person name="Syed K."/>
            <person name="Tagua V.G."/>
            <person name="Talbot N.J."/>
            <person name="Thon M."/>
            <person name="De vries R.P."/>
            <person name="Wiebenga A."/>
            <person name="Yadav J.S."/>
            <person name="Braun E.L."/>
            <person name="Baker S."/>
            <person name="Garre V."/>
            <person name="Horwitz B."/>
            <person name="Torres-Martinez S."/>
            <person name="Idnurm A."/>
            <person name="Herrera-Estrella A."/>
            <person name="Gabaldon T."/>
            <person name="Grigoriev I.V."/>
        </authorList>
    </citation>
    <scope>NUCLEOTIDE SEQUENCE [LARGE SCALE GENOMIC DNA]</scope>
    <source>
        <strain evidence="2">NRRL 1555(-)</strain>
    </source>
</reference>
<gene>
    <name evidence="1" type="ORF">PHYBLDRAFT_71167</name>
</gene>
<dbReference type="AlphaFoldDB" id="A0A162ZER6"/>
<dbReference type="Proteomes" id="UP000077315">
    <property type="component" value="Unassembled WGS sequence"/>
</dbReference>
<protein>
    <submittedName>
        <fullName evidence="1">Uncharacterized protein</fullName>
    </submittedName>
</protein>